<feature type="chain" id="PRO_5045961256" evidence="1">
    <location>
        <begin position="18"/>
        <end position="244"/>
    </location>
</feature>
<feature type="domain" description="PDZ" evidence="2">
    <location>
        <begin position="27"/>
        <end position="121"/>
    </location>
</feature>
<dbReference type="InterPro" id="IPR001478">
    <property type="entry name" value="PDZ"/>
</dbReference>
<dbReference type="EMBL" id="JAPDDT010000001">
    <property type="protein sequence ID" value="MCW1921458.1"/>
    <property type="molecule type" value="Genomic_DNA"/>
</dbReference>
<dbReference type="Proteomes" id="UP001320876">
    <property type="component" value="Unassembled WGS sequence"/>
</dbReference>
<dbReference type="PROSITE" id="PS50106">
    <property type="entry name" value="PDZ"/>
    <property type="match status" value="1"/>
</dbReference>
<sequence>MKLAVILGIALVGLAVAEDARPEAPANGQVLRGVSNTPWLGLDFDPMSEAVHAQIPALPPGIGFVVTQVAPGSPAEKAGVKPHDIFWKLGDQLIANKAQLKTLLNLKKEGEEVNLALYRSGQPLTVAVMLGRQPGDRLLAETPGKPTAQPDMPMKILQPSASSAKIEAADGKVILTLVNGRAEVKIVSSDGTVIFEGPVKDVQGVSLVPEPWKQRVSVLERGLAHTMDNPRPPRLRVLPPATEQ</sequence>
<keyword evidence="1" id="KW-0732">Signal</keyword>
<reference evidence="3 4" key="1">
    <citation type="submission" date="2022-10" db="EMBL/GenBank/DDBJ databases">
        <title>Luteolibacter arcticus strain CCTCC AB 2014275, whole genome shotgun sequencing project.</title>
        <authorList>
            <person name="Zhao G."/>
            <person name="Shen L."/>
        </authorList>
    </citation>
    <scope>NUCLEOTIDE SEQUENCE [LARGE SCALE GENOMIC DNA]</scope>
    <source>
        <strain evidence="3 4">CCTCC AB 2014275</strain>
    </source>
</reference>
<keyword evidence="4" id="KW-1185">Reference proteome</keyword>
<gene>
    <name evidence="3" type="ORF">OKA05_02770</name>
</gene>
<dbReference type="SUPFAM" id="SSF50156">
    <property type="entry name" value="PDZ domain-like"/>
    <property type="match status" value="1"/>
</dbReference>
<dbReference type="Pfam" id="PF13180">
    <property type="entry name" value="PDZ_2"/>
    <property type="match status" value="1"/>
</dbReference>
<organism evidence="3 4">
    <name type="scientific">Luteolibacter arcticus</name>
    <dbReference type="NCBI Taxonomy" id="1581411"/>
    <lineage>
        <taxon>Bacteria</taxon>
        <taxon>Pseudomonadati</taxon>
        <taxon>Verrucomicrobiota</taxon>
        <taxon>Verrucomicrobiia</taxon>
        <taxon>Verrucomicrobiales</taxon>
        <taxon>Verrucomicrobiaceae</taxon>
        <taxon>Luteolibacter</taxon>
    </lineage>
</organism>
<protein>
    <submittedName>
        <fullName evidence="3">PDZ domain-containing protein</fullName>
    </submittedName>
</protein>
<evidence type="ECO:0000256" key="1">
    <source>
        <dbReference type="SAM" id="SignalP"/>
    </source>
</evidence>
<dbReference type="Gene3D" id="2.30.42.10">
    <property type="match status" value="1"/>
</dbReference>
<name>A0ABT3GCU1_9BACT</name>
<feature type="signal peptide" evidence="1">
    <location>
        <begin position="1"/>
        <end position="17"/>
    </location>
</feature>
<dbReference type="RefSeq" id="WP_264485567.1">
    <property type="nucleotide sequence ID" value="NZ_JAPDDT010000001.1"/>
</dbReference>
<dbReference type="SMART" id="SM00228">
    <property type="entry name" value="PDZ"/>
    <property type="match status" value="1"/>
</dbReference>
<evidence type="ECO:0000259" key="2">
    <source>
        <dbReference type="PROSITE" id="PS50106"/>
    </source>
</evidence>
<comment type="caution">
    <text evidence="3">The sequence shown here is derived from an EMBL/GenBank/DDBJ whole genome shotgun (WGS) entry which is preliminary data.</text>
</comment>
<dbReference type="CDD" id="cd06779">
    <property type="entry name" value="cpPDZ_Deg_HtrA-like"/>
    <property type="match status" value="1"/>
</dbReference>
<proteinExistence type="predicted"/>
<dbReference type="InterPro" id="IPR036034">
    <property type="entry name" value="PDZ_sf"/>
</dbReference>
<evidence type="ECO:0000313" key="4">
    <source>
        <dbReference type="Proteomes" id="UP001320876"/>
    </source>
</evidence>
<evidence type="ECO:0000313" key="3">
    <source>
        <dbReference type="EMBL" id="MCW1921458.1"/>
    </source>
</evidence>
<accession>A0ABT3GCU1</accession>